<feature type="compositionally biased region" description="Basic and acidic residues" evidence="1">
    <location>
        <begin position="253"/>
        <end position="286"/>
    </location>
</feature>
<feature type="region of interest" description="Disordered" evidence="1">
    <location>
        <begin position="150"/>
        <end position="186"/>
    </location>
</feature>
<evidence type="ECO:0000313" key="2">
    <source>
        <dbReference type="EMBL" id="RDX42524.1"/>
    </source>
</evidence>
<gene>
    <name evidence="2" type="ORF">OH76DRAFT_1422445</name>
</gene>
<dbReference type="Proteomes" id="UP000256964">
    <property type="component" value="Unassembled WGS sequence"/>
</dbReference>
<dbReference type="AlphaFoldDB" id="A0A371CQF6"/>
<reference evidence="2 3" key="1">
    <citation type="journal article" date="2018" name="Biotechnol. Biofuels">
        <title>Integrative visual omics of the white-rot fungus Polyporus brumalis exposes the biotechnological potential of its oxidative enzymes for delignifying raw plant biomass.</title>
        <authorList>
            <person name="Miyauchi S."/>
            <person name="Rancon A."/>
            <person name="Drula E."/>
            <person name="Hage H."/>
            <person name="Chaduli D."/>
            <person name="Favel A."/>
            <person name="Grisel S."/>
            <person name="Henrissat B."/>
            <person name="Herpoel-Gimbert I."/>
            <person name="Ruiz-Duenas F.J."/>
            <person name="Chevret D."/>
            <person name="Hainaut M."/>
            <person name="Lin J."/>
            <person name="Wang M."/>
            <person name="Pangilinan J."/>
            <person name="Lipzen A."/>
            <person name="Lesage-Meessen L."/>
            <person name="Navarro D."/>
            <person name="Riley R."/>
            <person name="Grigoriev I.V."/>
            <person name="Zhou S."/>
            <person name="Raouche S."/>
            <person name="Rosso M.N."/>
        </authorList>
    </citation>
    <scope>NUCLEOTIDE SEQUENCE [LARGE SCALE GENOMIC DNA]</scope>
    <source>
        <strain evidence="2 3">BRFM 1820</strain>
    </source>
</reference>
<keyword evidence="3" id="KW-1185">Reference proteome</keyword>
<evidence type="ECO:0000313" key="3">
    <source>
        <dbReference type="Proteomes" id="UP000256964"/>
    </source>
</evidence>
<feature type="region of interest" description="Disordered" evidence="1">
    <location>
        <begin position="220"/>
        <end position="288"/>
    </location>
</feature>
<protein>
    <submittedName>
        <fullName evidence="2">Uncharacterized protein</fullName>
    </submittedName>
</protein>
<feature type="compositionally biased region" description="Basic and acidic residues" evidence="1">
    <location>
        <begin position="150"/>
        <end position="163"/>
    </location>
</feature>
<dbReference type="EMBL" id="KZ857482">
    <property type="protein sequence ID" value="RDX42524.1"/>
    <property type="molecule type" value="Genomic_DNA"/>
</dbReference>
<sequence>MGTINDLKARFMNICLDFSWSKHEIESARRWIFEHGAAPEGTHVEAILGEKSITPSRLSVWKATFTHLFRILISAGGKCVQELNNCKDTLTTANFGAQLSQIPTFGRDTICRFGHNISGSGPELYPPLGPSRRGPIGSPAEPVATEAALRRAEAAEREAEKAKQMKKRTATKPRSTGTAGREDWEEKAATVSYTPCRKASAACRFFTSGRSAACVRFQEKKAKCEGGSPPEGVRSWKWKTKDTVDSDLEELEAPPKKKKSEEALKAGPSKGKEWAHPEPEPEVEKARPKKIAVAEGSLDTRELFLRVLQEVSACRSKIRKLRPDMVSLQEEMADLQEEL</sequence>
<dbReference type="OrthoDB" id="3269417at2759"/>
<name>A0A371CQF6_9APHY</name>
<dbReference type="STRING" id="139420.A0A371CQF6"/>
<evidence type="ECO:0000256" key="1">
    <source>
        <dbReference type="SAM" id="MobiDB-lite"/>
    </source>
</evidence>
<accession>A0A371CQF6</accession>
<proteinExistence type="predicted"/>
<organism evidence="2 3">
    <name type="scientific">Lentinus brumalis</name>
    <dbReference type="NCBI Taxonomy" id="2498619"/>
    <lineage>
        <taxon>Eukaryota</taxon>
        <taxon>Fungi</taxon>
        <taxon>Dikarya</taxon>
        <taxon>Basidiomycota</taxon>
        <taxon>Agaricomycotina</taxon>
        <taxon>Agaricomycetes</taxon>
        <taxon>Polyporales</taxon>
        <taxon>Polyporaceae</taxon>
        <taxon>Lentinus</taxon>
    </lineage>
</organism>